<keyword evidence="5" id="KW-1185">Reference proteome</keyword>
<feature type="domain" description="Fumarylacetoacetase-like C-terminal" evidence="3">
    <location>
        <begin position="109"/>
        <end position="371"/>
    </location>
</feature>
<dbReference type="GO" id="GO:0003824">
    <property type="term" value="F:catalytic activity"/>
    <property type="evidence" value="ECO:0007669"/>
    <property type="project" value="InterPro"/>
</dbReference>
<protein>
    <recommendedName>
        <fullName evidence="3">Fumarylacetoacetase-like C-terminal domain-containing protein</fullName>
    </recommendedName>
</protein>
<evidence type="ECO:0000256" key="2">
    <source>
        <dbReference type="ARBA" id="ARBA00022723"/>
    </source>
</evidence>
<name>A0A2K9PS18_9FLAO</name>
<dbReference type="EMBL" id="CP025791">
    <property type="protein sequence ID" value="AUP79873.1"/>
    <property type="molecule type" value="Genomic_DNA"/>
</dbReference>
<dbReference type="KEGG" id="fek:C1H87_14630"/>
<accession>A0A2K9PS18</accession>
<dbReference type="Pfam" id="PF01557">
    <property type="entry name" value="FAA_hydrolase"/>
    <property type="match status" value="1"/>
</dbReference>
<dbReference type="PANTHER" id="PTHR42796:SF4">
    <property type="entry name" value="FUMARYLACETOACETATE HYDROLASE DOMAIN-CONTAINING PROTEIN 2A"/>
    <property type="match status" value="1"/>
</dbReference>
<dbReference type="GO" id="GO:0044281">
    <property type="term" value="P:small molecule metabolic process"/>
    <property type="evidence" value="ECO:0007669"/>
    <property type="project" value="UniProtKB-ARBA"/>
</dbReference>
<dbReference type="InterPro" id="IPR051121">
    <property type="entry name" value="FAH"/>
</dbReference>
<dbReference type="Gene3D" id="3.90.850.10">
    <property type="entry name" value="Fumarylacetoacetase-like, C-terminal domain"/>
    <property type="match status" value="1"/>
</dbReference>
<evidence type="ECO:0000313" key="5">
    <source>
        <dbReference type="Proteomes" id="UP000235826"/>
    </source>
</evidence>
<proteinExistence type="inferred from homology"/>
<comment type="similarity">
    <text evidence="1">Belongs to the FAH family.</text>
</comment>
<gene>
    <name evidence="4" type="ORF">C1H87_14630</name>
</gene>
<dbReference type="PANTHER" id="PTHR42796">
    <property type="entry name" value="FUMARYLACETOACETATE HYDROLASE DOMAIN-CONTAINING PROTEIN 2A-RELATED"/>
    <property type="match status" value="1"/>
</dbReference>
<dbReference type="Proteomes" id="UP000235826">
    <property type="component" value="Chromosome"/>
</dbReference>
<dbReference type="SUPFAM" id="SSF56529">
    <property type="entry name" value="FAH"/>
    <property type="match status" value="1"/>
</dbReference>
<organism evidence="4 5">
    <name type="scientific">Flavivirga eckloniae</name>
    <dbReference type="NCBI Taxonomy" id="1803846"/>
    <lineage>
        <taxon>Bacteria</taxon>
        <taxon>Pseudomonadati</taxon>
        <taxon>Bacteroidota</taxon>
        <taxon>Flavobacteriia</taxon>
        <taxon>Flavobacteriales</taxon>
        <taxon>Flavobacteriaceae</taxon>
        <taxon>Flavivirga</taxon>
    </lineage>
</organism>
<evidence type="ECO:0000256" key="1">
    <source>
        <dbReference type="ARBA" id="ARBA00010211"/>
    </source>
</evidence>
<dbReference type="InterPro" id="IPR011234">
    <property type="entry name" value="Fumarylacetoacetase-like_C"/>
</dbReference>
<dbReference type="InterPro" id="IPR036663">
    <property type="entry name" value="Fumarylacetoacetase_C_sf"/>
</dbReference>
<dbReference type="AlphaFoldDB" id="A0A2K9PS18"/>
<evidence type="ECO:0000313" key="4">
    <source>
        <dbReference type="EMBL" id="AUP79873.1"/>
    </source>
</evidence>
<keyword evidence="2" id="KW-0479">Metal-binding</keyword>
<reference evidence="4 5" key="1">
    <citation type="submission" date="2018-01" db="EMBL/GenBank/DDBJ databases">
        <title>Complete genome sequence of Flavivirga eckloniae ECD14 isolated from seaweed Ecklonia cava.</title>
        <authorList>
            <person name="Lee J.H."/>
            <person name="Baik K.S."/>
            <person name="Seong C.N."/>
        </authorList>
    </citation>
    <scope>NUCLEOTIDE SEQUENCE [LARGE SCALE GENOMIC DNA]</scope>
    <source>
        <strain evidence="4 5">ECD14</strain>
    </source>
</reference>
<sequence>MKMNLKQGIFLLVLFLANIQNVISQEVLSLARAINNGKINIIQVETLSERGIEGINLSKELNNYSDNIFEFIEQVGYNTIVAKLSDTSRLEYFKSANVLPPIDAKANTIAIATNYPEHKEETNVKISPVLFPKVTKLTPYKSNVFLTGNKELLDYEVELAVVYSKNVHKIEDLHDQLLGFMVAVDYSDRASMLKVYDTDHPELAVGFTDSKSKSGYFPVGPVLVVPENWKSYYKNLKIKLWRNHILTQNDQLRSMFWDVPKVTLEALKLGDEQRWIYNNKPISLLPKGYIEKGTIAITGTPGGVTFSPPTKGFIIKRAIKYGLLFKFFNWKPKAYVVDQYIRKLLRKKQFLQEGELIRAHVENLGYIYSKVQSK</sequence>
<evidence type="ECO:0000259" key="3">
    <source>
        <dbReference type="Pfam" id="PF01557"/>
    </source>
</evidence>
<dbReference type="GO" id="GO:0046872">
    <property type="term" value="F:metal ion binding"/>
    <property type="evidence" value="ECO:0007669"/>
    <property type="project" value="UniProtKB-KW"/>
</dbReference>